<dbReference type="Proteomes" id="UP000018936">
    <property type="component" value="Unassembled WGS sequence"/>
</dbReference>
<proteinExistence type="predicted"/>
<accession>V8N5M6</accession>
<sequence length="158" mass="17928">MSKGYLAAAIFIAYDYRADKRENIWRKSTDSVKNRRGPQRSVDVIVSSAFLLTISVVFICCAQMKEVGIPLLPLMHVYSEINHIKIERIDPQGSEDFTGLQRRSFVREFYLVKDNFGADGELTPVFRFGFLPYFSCFTSMRSSLTAIIIGNSSYGAFP</sequence>
<keyword evidence="2" id="KW-1185">Reference proteome</keyword>
<dbReference type="InterPro" id="IPR039775">
    <property type="entry name" value="PHTF1/2"/>
</dbReference>
<gene>
    <name evidence="1" type="primary">Phtf2</name>
    <name evidence="1" type="ORF">L345_16693</name>
</gene>
<reference evidence="1 2" key="1">
    <citation type="journal article" date="2013" name="Proc. Natl. Acad. Sci. U.S.A.">
        <title>The king cobra genome reveals dynamic gene evolution and adaptation in the snake venom system.</title>
        <authorList>
            <person name="Vonk F.J."/>
            <person name="Casewell N.R."/>
            <person name="Henkel C.V."/>
            <person name="Heimberg A.M."/>
            <person name="Jansen H.J."/>
            <person name="McCleary R.J."/>
            <person name="Kerkkamp H.M."/>
            <person name="Vos R.A."/>
            <person name="Guerreiro I."/>
            <person name="Calvete J.J."/>
            <person name="Wuster W."/>
            <person name="Woods A.E."/>
            <person name="Logan J.M."/>
            <person name="Harrison R.A."/>
            <person name="Castoe T.A."/>
            <person name="de Koning A.P."/>
            <person name="Pollock D.D."/>
            <person name="Yandell M."/>
            <person name="Calderon D."/>
            <person name="Renjifo C."/>
            <person name="Currier R.B."/>
            <person name="Salgado D."/>
            <person name="Pla D."/>
            <person name="Sanz L."/>
            <person name="Hyder A.S."/>
            <person name="Ribeiro J.M."/>
            <person name="Arntzen J.W."/>
            <person name="van den Thillart G.E."/>
            <person name="Boetzer M."/>
            <person name="Pirovano W."/>
            <person name="Dirks R.P."/>
            <person name="Spaink H.P."/>
            <person name="Duboule D."/>
            <person name="McGlinn E."/>
            <person name="Kini R.M."/>
            <person name="Richardson M.K."/>
        </authorList>
    </citation>
    <scope>NUCLEOTIDE SEQUENCE</scope>
    <source>
        <tissue evidence="1">Blood</tissue>
    </source>
</reference>
<protein>
    <submittedName>
        <fullName evidence="1">Putative homeodomain transcription factor 2</fullName>
    </submittedName>
</protein>
<organism evidence="1 2">
    <name type="scientific">Ophiophagus hannah</name>
    <name type="common">King cobra</name>
    <name type="synonym">Naja hannah</name>
    <dbReference type="NCBI Taxonomy" id="8665"/>
    <lineage>
        <taxon>Eukaryota</taxon>
        <taxon>Metazoa</taxon>
        <taxon>Chordata</taxon>
        <taxon>Craniata</taxon>
        <taxon>Vertebrata</taxon>
        <taxon>Euteleostomi</taxon>
        <taxon>Lepidosauria</taxon>
        <taxon>Squamata</taxon>
        <taxon>Bifurcata</taxon>
        <taxon>Unidentata</taxon>
        <taxon>Episquamata</taxon>
        <taxon>Toxicofera</taxon>
        <taxon>Serpentes</taxon>
        <taxon>Colubroidea</taxon>
        <taxon>Elapidae</taxon>
        <taxon>Elapinae</taxon>
        <taxon>Ophiophagus</taxon>
    </lineage>
</organism>
<evidence type="ECO:0000313" key="2">
    <source>
        <dbReference type="Proteomes" id="UP000018936"/>
    </source>
</evidence>
<feature type="non-terminal residue" evidence="1">
    <location>
        <position position="1"/>
    </location>
</feature>
<keyword evidence="1" id="KW-0238">DNA-binding</keyword>
<dbReference type="GO" id="GO:0005783">
    <property type="term" value="C:endoplasmic reticulum"/>
    <property type="evidence" value="ECO:0007669"/>
    <property type="project" value="InterPro"/>
</dbReference>
<dbReference type="AlphaFoldDB" id="V8N5M6"/>
<evidence type="ECO:0000313" key="1">
    <source>
        <dbReference type="EMBL" id="ETE57589.1"/>
    </source>
</evidence>
<name>V8N5M6_OPHHA</name>
<keyword evidence="1" id="KW-0371">Homeobox</keyword>
<dbReference type="EMBL" id="AZIM01008118">
    <property type="protein sequence ID" value="ETE57589.1"/>
    <property type="molecule type" value="Genomic_DNA"/>
</dbReference>
<comment type="caution">
    <text evidence="1">The sequence shown here is derived from an EMBL/GenBank/DDBJ whole genome shotgun (WGS) entry which is preliminary data.</text>
</comment>
<dbReference type="GO" id="GO:0003677">
    <property type="term" value="F:DNA binding"/>
    <property type="evidence" value="ECO:0007669"/>
    <property type="project" value="UniProtKB-KW"/>
</dbReference>
<dbReference type="PANTHER" id="PTHR12680:SF2">
    <property type="entry name" value="PROTEIN PHTF2"/>
    <property type="match status" value="1"/>
</dbReference>
<dbReference type="PANTHER" id="PTHR12680">
    <property type="entry name" value="PUTATIVE HOMEODOMAIN TRANSCRIPTION FACTOR PHTF"/>
    <property type="match status" value="1"/>
</dbReference>